<dbReference type="InterPro" id="IPR041588">
    <property type="entry name" value="Integrase_H2C2"/>
</dbReference>
<dbReference type="Pfam" id="PF17919">
    <property type="entry name" value="RT_RNaseH_2"/>
    <property type="match status" value="1"/>
</dbReference>
<dbReference type="EC" id="2.7.7.49" evidence="1"/>
<dbReference type="Gene3D" id="3.30.70.270">
    <property type="match status" value="2"/>
</dbReference>
<dbReference type="InterPro" id="IPR043502">
    <property type="entry name" value="DNA/RNA_pol_sf"/>
</dbReference>
<keyword evidence="5" id="KW-1185">Reference proteome</keyword>
<keyword evidence="2" id="KW-0511">Multifunctional enzyme</keyword>
<dbReference type="PROSITE" id="PS50878">
    <property type="entry name" value="RT_POL"/>
    <property type="match status" value="1"/>
</dbReference>
<dbReference type="Proteomes" id="UP000005237">
    <property type="component" value="Unassembled WGS sequence"/>
</dbReference>
<dbReference type="Pfam" id="PF00078">
    <property type="entry name" value="RVT_1"/>
    <property type="match status" value="1"/>
</dbReference>
<evidence type="ECO:0000313" key="5">
    <source>
        <dbReference type="Proteomes" id="UP000005237"/>
    </source>
</evidence>
<proteinExistence type="predicted"/>
<dbReference type="EnsemblMetazoa" id="CJA36498.1">
    <property type="protein sequence ID" value="CJA36498.1"/>
    <property type="gene ID" value="WBGene00212345"/>
</dbReference>
<name>A0A8R1EJ67_CAEJA</name>
<dbReference type="InterPro" id="IPR000477">
    <property type="entry name" value="RT_dom"/>
</dbReference>
<evidence type="ECO:0000313" key="4">
    <source>
        <dbReference type="EnsemblMetazoa" id="CJA36498.1"/>
    </source>
</evidence>
<dbReference type="InterPro" id="IPR041577">
    <property type="entry name" value="RT_RNaseH_2"/>
</dbReference>
<dbReference type="PANTHER" id="PTHR37984">
    <property type="entry name" value="PROTEIN CBG26694"/>
    <property type="match status" value="1"/>
</dbReference>
<dbReference type="GO" id="GO:0003964">
    <property type="term" value="F:RNA-directed DNA polymerase activity"/>
    <property type="evidence" value="ECO:0007669"/>
    <property type="project" value="UniProtKB-EC"/>
</dbReference>
<protein>
    <recommendedName>
        <fullName evidence="1">RNA-directed DNA polymerase</fullName>
        <ecNumber evidence="1">2.7.7.49</ecNumber>
    </recommendedName>
</protein>
<dbReference type="Pfam" id="PF17921">
    <property type="entry name" value="Integrase_H2C2"/>
    <property type="match status" value="1"/>
</dbReference>
<evidence type="ECO:0000259" key="3">
    <source>
        <dbReference type="PROSITE" id="PS50878"/>
    </source>
</evidence>
<accession>A0A8R1EJ67</accession>
<feature type="domain" description="Reverse transcriptase" evidence="3">
    <location>
        <begin position="34"/>
        <end position="212"/>
    </location>
</feature>
<dbReference type="FunFam" id="3.30.70.270:FF:000020">
    <property type="entry name" value="Transposon Tf2-6 polyprotein-like Protein"/>
    <property type="match status" value="1"/>
</dbReference>
<dbReference type="AlphaFoldDB" id="A0A8R1EJ67"/>
<dbReference type="CDD" id="cd09274">
    <property type="entry name" value="RNase_HI_RT_Ty3"/>
    <property type="match status" value="1"/>
</dbReference>
<organism evidence="4 5">
    <name type="scientific">Caenorhabditis japonica</name>
    <dbReference type="NCBI Taxonomy" id="281687"/>
    <lineage>
        <taxon>Eukaryota</taxon>
        <taxon>Metazoa</taxon>
        <taxon>Ecdysozoa</taxon>
        <taxon>Nematoda</taxon>
        <taxon>Chromadorea</taxon>
        <taxon>Rhabditida</taxon>
        <taxon>Rhabditina</taxon>
        <taxon>Rhabditomorpha</taxon>
        <taxon>Rhabditoidea</taxon>
        <taxon>Rhabditidae</taxon>
        <taxon>Peloderinae</taxon>
        <taxon>Caenorhabditis</taxon>
    </lineage>
</organism>
<dbReference type="InterPro" id="IPR043128">
    <property type="entry name" value="Rev_trsase/Diguanyl_cyclase"/>
</dbReference>
<dbReference type="InterPro" id="IPR050951">
    <property type="entry name" value="Retrovirus_Pol_polyprotein"/>
</dbReference>
<dbReference type="PANTHER" id="PTHR37984:SF5">
    <property type="entry name" value="PROTEIN NYNRIN-LIKE"/>
    <property type="match status" value="1"/>
</dbReference>
<dbReference type="Gene3D" id="1.10.340.70">
    <property type="match status" value="1"/>
</dbReference>
<evidence type="ECO:0000256" key="1">
    <source>
        <dbReference type="ARBA" id="ARBA00012493"/>
    </source>
</evidence>
<evidence type="ECO:0000256" key="2">
    <source>
        <dbReference type="ARBA" id="ARBA00023268"/>
    </source>
</evidence>
<dbReference type="CDD" id="cd01647">
    <property type="entry name" value="RT_LTR"/>
    <property type="match status" value="1"/>
</dbReference>
<reference evidence="4" key="2">
    <citation type="submission" date="2022-06" db="UniProtKB">
        <authorList>
            <consortium name="EnsemblMetazoa"/>
        </authorList>
    </citation>
    <scope>IDENTIFICATION</scope>
    <source>
        <strain evidence="4">DF5081</strain>
    </source>
</reference>
<reference evidence="5" key="1">
    <citation type="submission" date="2010-08" db="EMBL/GenBank/DDBJ databases">
        <authorList>
            <consortium name="Caenorhabditis japonica Sequencing Consortium"/>
            <person name="Wilson R.K."/>
        </authorList>
    </citation>
    <scope>NUCLEOTIDE SEQUENCE [LARGE SCALE GENOMIC DNA]</scope>
    <source>
        <strain evidence="5">DF5081</strain>
    </source>
</reference>
<dbReference type="SUPFAM" id="SSF56672">
    <property type="entry name" value="DNA/RNA polymerases"/>
    <property type="match status" value="1"/>
</dbReference>
<sequence length="576" mass="66177">MTFSRRTLMISVVLRQNQYTFIPAELEKHINGLLESKRIVESDTPWISPIVLVPKKNGSVRVCLDFRKLNEVTIPDNYPLPRIDSIIEKVGGSKFYSSLDMANGYLQLKLDKESQYKCGFTTEDKVYSYTHLPFGLRSAASYFQRALKTVLVGLEKDVMIYIDDVLIYSKTFESHVATLRKVLNRFREYNLKASPAKCEFAKSSISFLGHEISEKSYAPKEANLLAIKTLPIPTDLKGVLRFVGMCSFFRKFIKNFSEIAEPLTKLNKKDQPFIWTTSQQHAFDTLKELLVSKPILSYPNYEKEFHIFTDASAVAQGAMLAQTTEDPKTFSALAYASRTLSDTETRRPAIQIELGAIIFALRHFKPYICMSKTVVHTDHRPLKYILAKSKVNERIARWLVELQQYDIDIVHIDGKKNTVADCLSRAKDEIAPLPEEELEDIIEFPVCMVAERHGNRVRRGFTPLGSNSTFWFASEQDKDKDIGIIKNFLKKPQTPIDGISDRWIPFLERVQLDKDDVLTIRFGDEKPKIAIPESMHQTIFQSFHSEKIGGGHFDWRKSLHKAQRGYFWPTMKTDFL</sequence>
<dbReference type="Gene3D" id="3.10.10.10">
    <property type="entry name" value="HIV Type 1 Reverse Transcriptase, subunit A, domain 1"/>
    <property type="match status" value="1"/>
</dbReference>